<organism evidence="9 10">
    <name type="scientific">Bemisia tabaci</name>
    <name type="common">Sweetpotato whitefly</name>
    <name type="synonym">Aleurodes tabaci</name>
    <dbReference type="NCBI Taxonomy" id="7038"/>
    <lineage>
        <taxon>Eukaryota</taxon>
        <taxon>Metazoa</taxon>
        <taxon>Ecdysozoa</taxon>
        <taxon>Arthropoda</taxon>
        <taxon>Hexapoda</taxon>
        <taxon>Insecta</taxon>
        <taxon>Pterygota</taxon>
        <taxon>Neoptera</taxon>
        <taxon>Paraneoptera</taxon>
        <taxon>Hemiptera</taxon>
        <taxon>Sternorrhyncha</taxon>
        <taxon>Aleyrodoidea</taxon>
        <taxon>Aleyrodidae</taxon>
        <taxon>Aleyrodinae</taxon>
        <taxon>Bemisia</taxon>
    </lineage>
</organism>
<comment type="similarity">
    <text evidence="3">Belongs to the D-alanine--D-alanine ligase family.</text>
</comment>
<dbReference type="AlphaFoldDB" id="A0A9P0A132"/>
<dbReference type="PANTHER" id="PTHR23132">
    <property type="entry name" value="D-ALANINE--D-ALANINE LIGASE"/>
    <property type="match status" value="1"/>
</dbReference>
<keyword evidence="10" id="KW-1185">Reference proteome</keyword>
<proteinExistence type="inferred from homology"/>
<feature type="compositionally biased region" description="Basic and acidic residues" evidence="7">
    <location>
        <begin position="158"/>
        <end position="177"/>
    </location>
</feature>
<evidence type="ECO:0000256" key="1">
    <source>
        <dbReference type="ARBA" id="ARBA00001936"/>
    </source>
</evidence>
<feature type="compositionally biased region" description="Low complexity" evidence="7">
    <location>
        <begin position="180"/>
        <end position="189"/>
    </location>
</feature>
<dbReference type="GO" id="GO:0008716">
    <property type="term" value="F:D-alanine-D-alanine ligase activity"/>
    <property type="evidence" value="ECO:0007669"/>
    <property type="project" value="InterPro"/>
</dbReference>
<dbReference type="GO" id="GO:0046872">
    <property type="term" value="F:metal ion binding"/>
    <property type="evidence" value="ECO:0007669"/>
    <property type="project" value="InterPro"/>
</dbReference>
<dbReference type="GO" id="GO:0071555">
    <property type="term" value="P:cell wall organization"/>
    <property type="evidence" value="ECO:0007669"/>
    <property type="project" value="UniProtKB-KW"/>
</dbReference>
<reference evidence="9" key="1">
    <citation type="submission" date="2021-12" db="EMBL/GenBank/DDBJ databases">
        <authorList>
            <person name="King R."/>
        </authorList>
    </citation>
    <scope>NUCLEOTIDE SEQUENCE</scope>
</reference>
<dbReference type="InterPro" id="IPR005905">
    <property type="entry name" value="D_ala_D_ala"/>
</dbReference>
<protein>
    <recommendedName>
        <fullName evidence="8">ATP-grasp domain-containing protein</fullName>
    </recommendedName>
</protein>
<keyword evidence="4" id="KW-0436">Ligase</keyword>
<evidence type="ECO:0000256" key="5">
    <source>
        <dbReference type="ARBA" id="ARBA00023316"/>
    </source>
</evidence>
<evidence type="ECO:0000256" key="2">
    <source>
        <dbReference type="ARBA" id="ARBA00001946"/>
    </source>
</evidence>
<keyword evidence="5" id="KW-0961">Cell wall biogenesis/degradation</keyword>
<evidence type="ECO:0000313" key="10">
    <source>
        <dbReference type="Proteomes" id="UP001152759"/>
    </source>
</evidence>
<dbReference type="GO" id="GO:0005524">
    <property type="term" value="F:ATP binding"/>
    <property type="evidence" value="ECO:0007669"/>
    <property type="project" value="UniProtKB-UniRule"/>
</dbReference>
<dbReference type="InterPro" id="IPR011127">
    <property type="entry name" value="Dala_Dala_lig_N"/>
</dbReference>
<comment type="cofactor">
    <cofactor evidence="1">
        <name>Mn(2+)</name>
        <dbReference type="ChEBI" id="CHEBI:29035"/>
    </cofactor>
</comment>
<evidence type="ECO:0000259" key="8">
    <source>
        <dbReference type="PROSITE" id="PS50975"/>
    </source>
</evidence>
<dbReference type="HAMAP" id="MF_00047">
    <property type="entry name" value="Dala_Dala_lig"/>
    <property type="match status" value="1"/>
</dbReference>
<dbReference type="InterPro" id="IPR011095">
    <property type="entry name" value="Dala_Dala_lig_C"/>
</dbReference>
<dbReference type="Gene3D" id="3.30.1490.20">
    <property type="entry name" value="ATP-grasp fold, A domain"/>
    <property type="match status" value="1"/>
</dbReference>
<dbReference type="SUPFAM" id="SSF56059">
    <property type="entry name" value="Glutathione synthetase ATP-binding domain-like"/>
    <property type="match status" value="1"/>
</dbReference>
<dbReference type="InterPro" id="IPR016185">
    <property type="entry name" value="PreATP-grasp_dom_sf"/>
</dbReference>
<accession>A0A9P0A132</accession>
<evidence type="ECO:0000256" key="4">
    <source>
        <dbReference type="ARBA" id="ARBA00022598"/>
    </source>
</evidence>
<dbReference type="Proteomes" id="UP001152759">
    <property type="component" value="Chromosome 10"/>
</dbReference>
<dbReference type="Pfam" id="PF01820">
    <property type="entry name" value="Dala_Dala_lig_N"/>
    <property type="match status" value="1"/>
</dbReference>
<evidence type="ECO:0000313" key="9">
    <source>
        <dbReference type="EMBL" id="CAH0383550.1"/>
    </source>
</evidence>
<gene>
    <name evidence="9" type="ORF">BEMITA_LOCUS2988</name>
</gene>
<dbReference type="EMBL" id="OU963871">
    <property type="protein sequence ID" value="CAH0383550.1"/>
    <property type="molecule type" value="Genomic_DNA"/>
</dbReference>
<dbReference type="Pfam" id="PF07478">
    <property type="entry name" value="Dala_Dala_lig_C"/>
    <property type="match status" value="1"/>
</dbReference>
<feature type="domain" description="ATP-grasp" evidence="8">
    <location>
        <begin position="465"/>
        <end position="665"/>
    </location>
</feature>
<dbReference type="Gene3D" id="3.40.50.20">
    <property type="match status" value="1"/>
</dbReference>
<dbReference type="SUPFAM" id="SSF52440">
    <property type="entry name" value="PreATP-grasp domain"/>
    <property type="match status" value="1"/>
</dbReference>
<dbReference type="InterPro" id="IPR013815">
    <property type="entry name" value="ATP_grasp_subdomain_1"/>
</dbReference>
<keyword evidence="6" id="KW-0547">Nucleotide-binding</keyword>
<dbReference type="GO" id="GO:0005829">
    <property type="term" value="C:cytosol"/>
    <property type="evidence" value="ECO:0007669"/>
    <property type="project" value="TreeGrafter"/>
</dbReference>
<evidence type="ECO:0000256" key="7">
    <source>
        <dbReference type="SAM" id="MobiDB-lite"/>
    </source>
</evidence>
<dbReference type="InterPro" id="IPR011761">
    <property type="entry name" value="ATP-grasp"/>
</dbReference>
<evidence type="ECO:0000256" key="6">
    <source>
        <dbReference type="PROSITE-ProRule" id="PRU00409"/>
    </source>
</evidence>
<evidence type="ECO:0000256" key="3">
    <source>
        <dbReference type="ARBA" id="ARBA00010871"/>
    </source>
</evidence>
<dbReference type="Gene3D" id="3.30.470.20">
    <property type="entry name" value="ATP-grasp fold, B domain"/>
    <property type="match status" value="1"/>
</dbReference>
<sequence>MASEKAVQSSFVDLATSKMLSCTENISLSLQRFQSRLQENLEPSFSDLRDERGVIRTMAKFESYFEDIQATLRQERDGLISQLGYIEQANLNQLCEDKNLKTMPDYDQKQGVDRDKNLRAKTLQSSFSHGELPHIKPKIRGSAIDNPGALTHCSGKLSSEESKDPKKTLGDDMHSVNRETNSNFSNVTSSSDDVINVAVVDDGVSREYELKLASNFDPENAPRHDMHFVNHVKNPFSDVTSSSDDVTNIVITGGGVGNEHELGLASNFDPENAPGDDMHSVNRVQNLNFSDVTSLSDDVINIVTIGGGVNSEHEHGLASNFDPENAPGDDMHSVNLVQNLNFSDVTSLSDDVINIVIIGGGISSEHELGLASAAAAASALDPTRYKVTEITLLRDGSWSKTTNGQPLSFLEAAEIMASQDVVFPLAYGRGTEDGPLATLTTLLNVPFVGSPIVAAVTALNKWLTKLAAVDCGLAVTPGVLLGRHDDVEAAVVGPPPWFVKPVNGGSSIGVSRVDDVRDLDAALEAAFAVDDRVLVEEAVVGREVSVAVLERGSGDRLVGPPLEVLTDAGFFDTAAKYNGGSRLVVPAPLDAGVTSALEAAALAMFERVGCAGVARFDFFVTPDGGVVLNEMETLPSLRARSMVAQIFEEAGIGVKIPLNPLELSENV</sequence>
<name>A0A9P0A132_BEMTA</name>
<keyword evidence="6" id="KW-0067">ATP-binding</keyword>
<dbReference type="PROSITE" id="PS50975">
    <property type="entry name" value="ATP_GRASP"/>
    <property type="match status" value="1"/>
</dbReference>
<comment type="cofactor">
    <cofactor evidence="2">
        <name>Mg(2+)</name>
        <dbReference type="ChEBI" id="CHEBI:18420"/>
    </cofactor>
</comment>
<dbReference type="PANTHER" id="PTHR23132:SF25">
    <property type="entry name" value="D-ALANINE--D-ALANINE LIGASE A"/>
    <property type="match status" value="1"/>
</dbReference>
<feature type="region of interest" description="Disordered" evidence="7">
    <location>
        <begin position="153"/>
        <end position="189"/>
    </location>
</feature>